<evidence type="ECO:0000256" key="2">
    <source>
        <dbReference type="ARBA" id="ARBA00006763"/>
    </source>
</evidence>
<keyword evidence="3" id="KW-0203">Cytokinin biosynthesis</keyword>
<comment type="catalytic activity">
    <reaction evidence="1">
        <text>AMP + H2O = D-ribose 5-phosphate + adenine</text>
        <dbReference type="Rhea" id="RHEA:20129"/>
        <dbReference type="ChEBI" id="CHEBI:15377"/>
        <dbReference type="ChEBI" id="CHEBI:16708"/>
        <dbReference type="ChEBI" id="CHEBI:78346"/>
        <dbReference type="ChEBI" id="CHEBI:456215"/>
        <dbReference type="EC" id="3.2.2.4"/>
    </reaction>
</comment>
<dbReference type="Gene3D" id="3.40.50.450">
    <property type="match status" value="1"/>
</dbReference>
<organism evidence="4 5">
    <name type="scientific">Aestuariivirga litoralis</name>
    <dbReference type="NCBI Taxonomy" id="2650924"/>
    <lineage>
        <taxon>Bacteria</taxon>
        <taxon>Pseudomonadati</taxon>
        <taxon>Pseudomonadota</taxon>
        <taxon>Alphaproteobacteria</taxon>
        <taxon>Hyphomicrobiales</taxon>
        <taxon>Aestuariivirgaceae</taxon>
        <taxon>Aestuariivirga</taxon>
    </lineage>
</organism>
<dbReference type="PANTHER" id="PTHR31223">
    <property type="entry name" value="LOG FAMILY PROTEIN YJL055W"/>
    <property type="match status" value="1"/>
</dbReference>
<dbReference type="AlphaFoldDB" id="A0A2W2BN54"/>
<dbReference type="NCBIfam" id="TIGR00730">
    <property type="entry name" value="Rossman fold protein, TIGR00730 family"/>
    <property type="match status" value="1"/>
</dbReference>
<evidence type="ECO:0000256" key="1">
    <source>
        <dbReference type="ARBA" id="ARBA00000274"/>
    </source>
</evidence>
<comment type="similarity">
    <text evidence="2 3">Belongs to the LOG family.</text>
</comment>
<keyword evidence="5" id="KW-1185">Reference proteome</keyword>
<proteinExistence type="inferred from homology"/>
<dbReference type="GO" id="GO:0009691">
    <property type="term" value="P:cytokinin biosynthetic process"/>
    <property type="evidence" value="ECO:0007669"/>
    <property type="project" value="UniProtKB-UniRule"/>
</dbReference>
<gene>
    <name evidence="4" type="ORF">DK847_04380</name>
</gene>
<dbReference type="Proteomes" id="UP000248795">
    <property type="component" value="Unassembled WGS sequence"/>
</dbReference>
<dbReference type="InterPro" id="IPR031100">
    <property type="entry name" value="LOG_fam"/>
</dbReference>
<reference evidence="5" key="1">
    <citation type="submission" date="2018-06" db="EMBL/GenBank/DDBJ databases">
        <title>Aestuariibacter litoralis strain KCTC 52945T.</title>
        <authorList>
            <person name="Li X."/>
            <person name="Salam N."/>
            <person name="Li J.-L."/>
            <person name="Chen Y.-M."/>
            <person name="Yang Z.-W."/>
            <person name="Zhang L.-Y."/>
            <person name="Han M.-X."/>
            <person name="Xiao M."/>
            <person name="Li W.-J."/>
        </authorList>
    </citation>
    <scope>NUCLEOTIDE SEQUENCE [LARGE SCALE GENOMIC DNA]</scope>
    <source>
        <strain evidence="5">KCTC 52945</strain>
    </source>
</reference>
<comment type="caution">
    <text evidence="4">The sequence shown here is derived from an EMBL/GenBank/DDBJ whole genome shotgun (WGS) entry which is preliminary data.</text>
</comment>
<dbReference type="SUPFAM" id="SSF102405">
    <property type="entry name" value="MCP/YpsA-like"/>
    <property type="match status" value="1"/>
</dbReference>
<dbReference type="Pfam" id="PF03641">
    <property type="entry name" value="Lysine_decarbox"/>
    <property type="match status" value="1"/>
</dbReference>
<dbReference type="EC" id="3.2.2.n1" evidence="3"/>
<protein>
    <recommendedName>
        <fullName evidence="3">Cytokinin riboside 5'-monophosphate phosphoribohydrolase</fullName>
        <ecNumber evidence="3">3.2.2.n1</ecNumber>
    </recommendedName>
</protein>
<name>A0A2W2BN54_9HYPH</name>
<accession>A0A2W2BN54</accession>
<dbReference type="GO" id="GO:0008714">
    <property type="term" value="F:AMP nucleosidase activity"/>
    <property type="evidence" value="ECO:0007669"/>
    <property type="project" value="UniProtKB-EC"/>
</dbReference>
<dbReference type="RefSeq" id="WP_111196426.1">
    <property type="nucleotide sequence ID" value="NZ_QKVK01000002.1"/>
</dbReference>
<sequence length="199" mass="21894">MSPARKLCVYCGSGNGRNPAYMAAARTLGKAMAEAGIGLVYGGGSLGLMGEVARSVLENSGHVTGIIPEFLANRERMLTDVNELIVTADMHERKMTMFARSSGFVALPGGLGTLEELAEISTWAQLGQHHKPIILCNIENYWQPLVTLFDHMRAERFIREGLEFGMDVVKRAEDVVPAFEHRLKVTPELVPEQPLLNKM</sequence>
<evidence type="ECO:0000313" key="5">
    <source>
        <dbReference type="Proteomes" id="UP000248795"/>
    </source>
</evidence>
<keyword evidence="3" id="KW-0378">Hydrolase</keyword>
<dbReference type="InterPro" id="IPR005269">
    <property type="entry name" value="LOG"/>
</dbReference>
<dbReference type="PANTHER" id="PTHR31223:SF70">
    <property type="entry name" value="LOG FAMILY PROTEIN YJL055W"/>
    <property type="match status" value="1"/>
</dbReference>
<dbReference type="GO" id="GO:0005829">
    <property type="term" value="C:cytosol"/>
    <property type="evidence" value="ECO:0007669"/>
    <property type="project" value="TreeGrafter"/>
</dbReference>
<evidence type="ECO:0000313" key="4">
    <source>
        <dbReference type="EMBL" id="PZF77679.1"/>
    </source>
</evidence>
<evidence type="ECO:0000256" key="3">
    <source>
        <dbReference type="RuleBase" id="RU363015"/>
    </source>
</evidence>
<dbReference type="EMBL" id="QKVK01000002">
    <property type="protein sequence ID" value="PZF77679.1"/>
    <property type="molecule type" value="Genomic_DNA"/>
</dbReference>